<dbReference type="Proteomes" id="UP000245820">
    <property type="component" value="Chromosome"/>
</dbReference>
<reference evidence="1 2" key="1">
    <citation type="submission" date="2018-05" db="EMBL/GenBank/DDBJ databases">
        <title>Complete genome sequence of Massilia oculi sp. nov. CCUG 43427T (=DSM 26321T), the type strain of M. oculi, and comparison with genome sequences of other Massilia strains.</title>
        <authorList>
            <person name="Zhu B."/>
        </authorList>
    </citation>
    <scope>NUCLEOTIDE SEQUENCE [LARGE SCALE GENOMIC DNA]</scope>
    <source>
        <strain evidence="1 2">CCUG 43427</strain>
    </source>
</reference>
<gene>
    <name evidence="1" type="ORF">DIR46_07080</name>
</gene>
<dbReference type="EMBL" id="CP029343">
    <property type="protein sequence ID" value="AWL04219.1"/>
    <property type="molecule type" value="Genomic_DNA"/>
</dbReference>
<protein>
    <submittedName>
        <fullName evidence="1">Uncharacterized protein</fullName>
    </submittedName>
</protein>
<dbReference type="OrthoDB" id="9156929at2"/>
<name>A0A2S2DGL2_9BURK</name>
<accession>A0A2S2DGL2</accession>
<evidence type="ECO:0000313" key="1">
    <source>
        <dbReference type="EMBL" id="AWL04219.1"/>
    </source>
</evidence>
<organism evidence="1 2">
    <name type="scientific">Massilia oculi</name>
    <dbReference type="NCBI Taxonomy" id="945844"/>
    <lineage>
        <taxon>Bacteria</taxon>
        <taxon>Pseudomonadati</taxon>
        <taxon>Pseudomonadota</taxon>
        <taxon>Betaproteobacteria</taxon>
        <taxon>Burkholderiales</taxon>
        <taxon>Oxalobacteraceae</taxon>
        <taxon>Telluria group</taxon>
        <taxon>Massilia</taxon>
    </lineage>
</organism>
<proteinExistence type="predicted"/>
<keyword evidence="2" id="KW-1185">Reference proteome</keyword>
<dbReference type="RefSeq" id="WP_109344605.1">
    <property type="nucleotide sequence ID" value="NZ_CP029343.1"/>
</dbReference>
<dbReference type="AlphaFoldDB" id="A0A2S2DGL2"/>
<sequence>MTISVLLDPAQMPDQSQDQLDFDNKMSGFMRDLPILANQINETEAGMNLLQAGGAYAIRYVFDTATADADPGAGKLRLSSATQNTSTTMRLDLTAGGQDYTTLLDTFDSSTSAIKGSIRLVKQGDMSRWMTFDVTARAAPTGYRNLTVVCTDSSSANPFVNGDGVLLFFQRTGDKGEAGSGAVTLLGATFVSSAVANIDFLNIFNSTHDRYTIEIQGLRTETANQTLCMRLAIGGVAAADSYRTMAAHGQAVAGSGAQLELAGLTSNLPAQACSATIEVRNANASTLKSVGFRGVTFSIPNNGMIANMQEGGYAGTSPVSGFRLFLLSGGNFLAGATIRIYGHRNTQ</sequence>
<evidence type="ECO:0000313" key="2">
    <source>
        <dbReference type="Proteomes" id="UP000245820"/>
    </source>
</evidence>
<dbReference type="KEGG" id="mtim:DIR46_07080"/>